<dbReference type="RefSeq" id="WP_116414315.1">
    <property type="nucleotide sequence ID" value="NZ_NBWZ01000001.1"/>
</dbReference>
<reference evidence="3 4" key="1">
    <citation type="submission" date="2017-04" db="EMBL/GenBank/DDBJ databases">
        <title>Comparative genome analysis of Subtercola boreus.</title>
        <authorList>
            <person name="Cho Y.-J."/>
            <person name="Cho A."/>
            <person name="Kim O.-S."/>
            <person name="Lee J.-I."/>
        </authorList>
    </citation>
    <scope>NUCLEOTIDE SEQUENCE [LARGE SCALE GENOMIC DNA]</scope>
    <source>
        <strain evidence="3 4">K300</strain>
    </source>
</reference>
<dbReference type="AlphaFoldDB" id="A0A3E0VH12"/>
<keyword evidence="4" id="KW-1185">Reference proteome</keyword>
<gene>
    <name evidence="3" type="ORF">B7R54_06515</name>
</gene>
<accession>A0A3E0VH12</accession>
<proteinExistence type="predicted"/>
<dbReference type="OrthoDB" id="9999964at2"/>
<dbReference type="Proteomes" id="UP000256486">
    <property type="component" value="Unassembled WGS sequence"/>
</dbReference>
<sequence length="186" mass="19233">MTHRFRRLATAGLIAAATASLVFSGASMASAHPVHVPFPQPGPQAPEPAPTAPPVTTSPNQSFVVPSDYINPDEPLKIFGIVNLLWLPEDSSRSYGVSMTCDDGLVVPVSVSYDTQGLHGVWFGGAIPVSEQGKICTIHGTSPAGRSLVFGAPKLDDYLASTNSDVMTSALDFGAGVIPVSSTGGL</sequence>
<evidence type="ECO:0008006" key="5">
    <source>
        <dbReference type="Google" id="ProtNLM"/>
    </source>
</evidence>
<evidence type="ECO:0000313" key="4">
    <source>
        <dbReference type="Proteomes" id="UP000256486"/>
    </source>
</evidence>
<feature type="signal peptide" evidence="2">
    <location>
        <begin position="1"/>
        <end position="31"/>
    </location>
</feature>
<name>A0A3E0VH12_9MICO</name>
<organism evidence="3 4">
    <name type="scientific">Subtercola boreus</name>
    <dbReference type="NCBI Taxonomy" id="120213"/>
    <lineage>
        <taxon>Bacteria</taxon>
        <taxon>Bacillati</taxon>
        <taxon>Actinomycetota</taxon>
        <taxon>Actinomycetes</taxon>
        <taxon>Micrococcales</taxon>
        <taxon>Microbacteriaceae</taxon>
        <taxon>Subtercola</taxon>
    </lineage>
</organism>
<dbReference type="EMBL" id="NBWZ01000001">
    <property type="protein sequence ID" value="RFA08915.1"/>
    <property type="molecule type" value="Genomic_DNA"/>
</dbReference>
<feature type="compositionally biased region" description="Pro residues" evidence="1">
    <location>
        <begin position="36"/>
        <end position="53"/>
    </location>
</feature>
<evidence type="ECO:0000313" key="3">
    <source>
        <dbReference type="EMBL" id="RFA08915.1"/>
    </source>
</evidence>
<comment type="caution">
    <text evidence="3">The sequence shown here is derived from an EMBL/GenBank/DDBJ whole genome shotgun (WGS) entry which is preliminary data.</text>
</comment>
<protein>
    <recommendedName>
        <fullName evidence="5">Secreted protein</fullName>
    </recommendedName>
</protein>
<feature type="region of interest" description="Disordered" evidence="1">
    <location>
        <begin position="34"/>
        <end position="58"/>
    </location>
</feature>
<evidence type="ECO:0000256" key="2">
    <source>
        <dbReference type="SAM" id="SignalP"/>
    </source>
</evidence>
<evidence type="ECO:0000256" key="1">
    <source>
        <dbReference type="SAM" id="MobiDB-lite"/>
    </source>
</evidence>
<keyword evidence="2" id="KW-0732">Signal</keyword>
<feature type="chain" id="PRO_5017648912" description="Secreted protein" evidence="2">
    <location>
        <begin position="32"/>
        <end position="186"/>
    </location>
</feature>